<accession>A0AAD5KX16</accession>
<protein>
    <submittedName>
        <fullName evidence="1">Uncharacterized protein</fullName>
    </submittedName>
</protein>
<dbReference type="EMBL" id="WJBH02000003">
    <property type="protein sequence ID" value="KAI9562309.1"/>
    <property type="molecule type" value="Genomic_DNA"/>
</dbReference>
<sequence>MSDTINRFLHFFFFFFFFFLWGSPLSSCLFHLLPWGQSACVRVGFLVPTAVRKTRSISHLSACRALFDLPDDLPFYPPLSFPTTTAVSFVSLSHSFHRETQF</sequence>
<dbReference type="AlphaFoldDB" id="A0AAD5KX16"/>
<organism evidence="1 2">
    <name type="scientific">Daphnia sinensis</name>
    <dbReference type="NCBI Taxonomy" id="1820382"/>
    <lineage>
        <taxon>Eukaryota</taxon>
        <taxon>Metazoa</taxon>
        <taxon>Ecdysozoa</taxon>
        <taxon>Arthropoda</taxon>
        <taxon>Crustacea</taxon>
        <taxon>Branchiopoda</taxon>
        <taxon>Diplostraca</taxon>
        <taxon>Cladocera</taxon>
        <taxon>Anomopoda</taxon>
        <taxon>Daphniidae</taxon>
        <taxon>Daphnia</taxon>
        <taxon>Daphnia similis group</taxon>
    </lineage>
</organism>
<gene>
    <name evidence="1" type="ORF">GHT06_013274</name>
</gene>
<proteinExistence type="predicted"/>
<evidence type="ECO:0000313" key="1">
    <source>
        <dbReference type="EMBL" id="KAI9562309.1"/>
    </source>
</evidence>
<comment type="caution">
    <text evidence="1">The sequence shown here is derived from an EMBL/GenBank/DDBJ whole genome shotgun (WGS) entry which is preliminary data.</text>
</comment>
<name>A0AAD5KX16_9CRUS</name>
<reference evidence="1 2" key="1">
    <citation type="submission" date="2022-05" db="EMBL/GenBank/DDBJ databases">
        <title>A multi-omics perspective on studying reproductive biology in Daphnia sinensis.</title>
        <authorList>
            <person name="Jia J."/>
        </authorList>
    </citation>
    <scope>NUCLEOTIDE SEQUENCE [LARGE SCALE GENOMIC DNA]</scope>
    <source>
        <strain evidence="1 2">WSL</strain>
    </source>
</reference>
<dbReference type="Proteomes" id="UP000820818">
    <property type="component" value="Linkage Group LG3"/>
</dbReference>
<keyword evidence="2" id="KW-1185">Reference proteome</keyword>
<evidence type="ECO:0000313" key="2">
    <source>
        <dbReference type="Proteomes" id="UP000820818"/>
    </source>
</evidence>